<dbReference type="InParanoid" id="A0A136ILB7"/>
<dbReference type="CDD" id="cd03507">
    <property type="entry name" value="Delta12-FADS-like"/>
    <property type="match status" value="1"/>
</dbReference>
<feature type="transmembrane region" description="Helical" evidence="1">
    <location>
        <begin position="270"/>
        <end position="289"/>
    </location>
</feature>
<evidence type="ECO:0000313" key="4">
    <source>
        <dbReference type="Proteomes" id="UP000070501"/>
    </source>
</evidence>
<sequence>MIATTQTKTTVTERGTTRMRGSSTVQEFPDIQTIRDAIPKHCFEPSTARSLGYVARDLAMASTLIWAALTFIPQIEDSVLRFSAWMVYGLVQGMVCTGVWILAHECGHGAFSKHPRLNDFVGWALHSSLMVPYFSWKFSHHRHHRFTGNMEKDMVFVPAVKTDEPPKRRLASFYLDPEILEDAPIVSLIQLIAHQLAGWQMYLLFNVSAGPDSKQRDESGWLRVSHFEPTSAVFRSSEAFYIFLADVGLALTCAAIYYSATIVGWPTMFFLYFVPYMWWNHWLVAITYLHHTHPDVHHYEADSWTYVKGALATVDRDFGWIDKHLFHGIIGFHVIHHMFARIPFYYAEEATAAVQPVIGSHYHREPGSFMGQLWQTFTTCRFVEKDPEHPGAMRWVKPSKAQ</sequence>
<evidence type="ECO:0000313" key="3">
    <source>
        <dbReference type="EMBL" id="KXJ85777.1"/>
    </source>
</evidence>
<dbReference type="InterPro" id="IPR005804">
    <property type="entry name" value="FA_desaturase_dom"/>
</dbReference>
<evidence type="ECO:0000256" key="1">
    <source>
        <dbReference type="SAM" id="Phobius"/>
    </source>
</evidence>
<dbReference type="EMBL" id="KQ964275">
    <property type="protein sequence ID" value="KXJ85777.1"/>
    <property type="molecule type" value="Genomic_DNA"/>
</dbReference>
<organism evidence="3 4">
    <name type="scientific">Microdochium bolleyi</name>
    <dbReference type="NCBI Taxonomy" id="196109"/>
    <lineage>
        <taxon>Eukaryota</taxon>
        <taxon>Fungi</taxon>
        <taxon>Dikarya</taxon>
        <taxon>Ascomycota</taxon>
        <taxon>Pezizomycotina</taxon>
        <taxon>Sordariomycetes</taxon>
        <taxon>Xylariomycetidae</taxon>
        <taxon>Xylariales</taxon>
        <taxon>Microdochiaceae</taxon>
        <taxon>Microdochium</taxon>
    </lineage>
</organism>
<reference evidence="4" key="1">
    <citation type="submission" date="2016-02" db="EMBL/GenBank/DDBJ databases">
        <title>Draft genome sequence of Microdochium bolleyi, a fungal endophyte of beachgrass.</title>
        <authorList>
            <consortium name="DOE Joint Genome Institute"/>
            <person name="David A.S."/>
            <person name="May G."/>
            <person name="Haridas S."/>
            <person name="Lim J."/>
            <person name="Wang M."/>
            <person name="Labutti K."/>
            <person name="Lipzen A."/>
            <person name="Barry K."/>
            <person name="Grigoriev I.V."/>
        </authorList>
    </citation>
    <scope>NUCLEOTIDE SEQUENCE [LARGE SCALE GENOMIC DNA]</scope>
    <source>
        <strain evidence="4">J235TASD1</strain>
    </source>
</reference>
<keyword evidence="1" id="KW-1133">Transmembrane helix</keyword>
<dbReference type="OrthoDB" id="1461976at2759"/>
<protein>
    <submittedName>
        <fullName evidence="3">Delta(12) fatty acid desaturase</fullName>
    </submittedName>
</protein>
<dbReference type="AlphaFoldDB" id="A0A136ILB7"/>
<feature type="domain" description="Fatty acid desaturase" evidence="2">
    <location>
        <begin position="84"/>
        <end position="363"/>
    </location>
</feature>
<dbReference type="InterPro" id="IPR012171">
    <property type="entry name" value="Fatty_acid_desaturase"/>
</dbReference>
<proteinExistence type="predicted"/>
<feature type="transmembrane region" description="Helical" evidence="1">
    <location>
        <begin position="79"/>
        <end position="100"/>
    </location>
</feature>
<dbReference type="STRING" id="196109.A0A136ILB7"/>
<feature type="transmembrane region" description="Helical" evidence="1">
    <location>
        <begin position="239"/>
        <end position="258"/>
    </location>
</feature>
<feature type="transmembrane region" description="Helical" evidence="1">
    <location>
        <begin position="53"/>
        <end position="72"/>
    </location>
</feature>
<keyword evidence="1" id="KW-0812">Transmembrane</keyword>
<accession>A0A136ILB7</accession>
<keyword evidence="4" id="KW-1185">Reference proteome</keyword>
<evidence type="ECO:0000259" key="2">
    <source>
        <dbReference type="Pfam" id="PF00487"/>
    </source>
</evidence>
<keyword evidence="1" id="KW-0472">Membrane</keyword>
<name>A0A136ILB7_9PEZI</name>
<dbReference type="Proteomes" id="UP000070501">
    <property type="component" value="Unassembled WGS sequence"/>
</dbReference>
<dbReference type="PANTHER" id="PTHR32100">
    <property type="entry name" value="OMEGA-6 FATTY ACID DESATURASE, CHLOROPLASTIC"/>
    <property type="match status" value="1"/>
</dbReference>
<gene>
    <name evidence="3" type="ORF">Micbo1qcDRAFT_153879</name>
</gene>
<dbReference type="GO" id="GO:0006629">
    <property type="term" value="P:lipid metabolic process"/>
    <property type="evidence" value="ECO:0007669"/>
    <property type="project" value="InterPro"/>
</dbReference>
<dbReference type="Pfam" id="PF00487">
    <property type="entry name" value="FA_desaturase"/>
    <property type="match status" value="1"/>
</dbReference>
<dbReference type="GO" id="GO:0016491">
    <property type="term" value="F:oxidoreductase activity"/>
    <property type="evidence" value="ECO:0007669"/>
    <property type="project" value="InterPro"/>
</dbReference>